<evidence type="ECO:0000313" key="3">
    <source>
        <dbReference type="Proteomes" id="UP001153620"/>
    </source>
</evidence>
<keyword evidence="3" id="KW-1185">Reference proteome</keyword>
<feature type="transmembrane region" description="Helical" evidence="1">
    <location>
        <begin position="12"/>
        <end position="30"/>
    </location>
</feature>
<dbReference type="AlphaFoldDB" id="A0A9N9WN99"/>
<reference evidence="2" key="1">
    <citation type="submission" date="2022-01" db="EMBL/GenBank/DDBJ databases">
        <authorList>
            <person name="King R."/>
        </authorList>
    </citation>
    <scope>NUCLEOTIDE SEQUENCE</scope>
</reference>
<evidence type="ECO:0000313" key="2">
    <source>
        <dbReference type="EMBL" id="CAG9799365.1"/>
    </source>
</evidence>
<keyword evidence="1" id="KW-0472">Membrane</keyword>
<keyword evidence="1" id="KW-1133">Transmembrane helix</keyword>
<evidence type="ECO:0000256" key="1">
    <source>
        <dbReference type="SAM" id="Phobius"/>
    </source>
</evidence>
<proteinExistence type="predicted"/>
<reference evidence="2" key="2">
    <citation type="submission" date="2022-10" db="EMBL/GenBank/DDBJ databases">
        <authorList>
            <consortium name="ENA_rothamsted_submissions"/>
            <consortium name="culmorum"/>
            <person name="King R."/>
        </authorList>
    </citation>
    <scope>NUCLEOTIDE SEQUENCE</scope>
</reference>
<name>A0A9N9WN99_9DIPT</name>
<organism evidence="2 3">
    <name type="scientific">Chironomus riparius</name>
    <dbReference type="NCBI Taxonomy" id="315576"/>
    <lineage>
        <taxon>Eukaryota</taxon>
        <taxon>Metazoa</taxon>
        <taxon>Ecdysozoa</taxon>
        <taxon>Arthropoda</taxon>
        <taxon>Hexapoda</taxon>
        <taxon>Insecta</taxon>
        <taxon>Pterygota</taxon>
        <taxon>Neoptera</taxon>
        <taxon>Endopterygota</taxon>
        <taxon>Diptera</taxon>
        <taxon>Nematocera</taxon>
        <taxon>Chironomoidea</taxon>
        <taxon>Chironomidae</taxon>
        <taxon>Chironominae</taxon>
        <taxon>Chironomus</taxon>
    </lineage>
</organism>
<dbReference type="EMBL" id="OU895877">
    <property type="protein sequence ID" value="CAG9799365.1"/>
    <property type="molecule type" value="Genomic_DNA"/>
</dbReference>
<accession>A0A9N9WN99</accession>
<feature type="transmembrane region" description="Helical" evidence="1">
    <location>
        <begin position="36"/>
        <end position="51"/>
    </location>
</feature>
<gene>
    <name evidence="2" type="ORF">CHIRRI_LOCUS2332</name>
</gene>
<keyword evidence="1" id="KW-0812">Transmembrane</keyword>
<sequence length="53" mass="6222">MLRKEEKKTKSLAAAFFAGWQTLHVVYILREQSLEVVNFSLLTFIFVFMLAKQ</sequence>
<dbReference type="Proteomes" id="UP001153620">
    <property type="component" value="Chromosome 1"/>
</dbReference>
<protein>
    <submittedName>
        <fullName evidence="2">Uncharacterized protein</fullName>
    </submittedName>
</protein>